<gene>
    <name evidence="2" type="ORF">CHRIB12_LOCUS10590</name>
</gene>
<dbReference type="OrthoDB" id="10322866at2759"/>
<dbReference type="Proteomes" id="UP000684084">
    <property type="component" value="Unassembled WGS sequence"/>
</dbReference>
<evidence type="ECO:0000256" key="1">
    <source>
        <dbReference type="SAM" id="MobiDB-lite"/>
    </source>
</evidence>
<feature type="region of interest" description="Disordered" evidence="1">
    <location>
        <begin position="1"/>
        <end position="22"/>
    </location>
</feature>
<accession>A0A916E9V8</accession>
<reference evidence="2" key="1">
    <citation type="submission" date="2020-05" db="EMBL/GenBank/DDBJ databases">
        <authorList>
            <person name="Rincon C."/>
            <person name="Sanders R I."/>
            <person name="Robbins C."/>
            <person name="Chaturvedi A."/>
        </authorList>
    </citation>
    <scope>NUCLEOTIDE SEQUENCE</scope>
    <source>
        <strain evidence="2">CHB12</strain>
    </source>
</reference>
<proteinExistence type="predicted"/>
<feature type="non-terminal residue" evidence="2">
    <location>
        <position position="1"/>
    </location>
</feature>
<evidence type="ECO:0000313" key="2">
    <source>
        <dbReference type="EMBL" id="CAB5365887.1"/>
    </source>
</evidence>
<sequence length="65" mass="7508">QEKALYFPSASMGRRHKRGKRSFNSRIKKGLRGQRRWAIRLYEVQEANNGNTSSVNNNPTVECVD</sequence>
<organism evidence="2 3">
    <name type="scientific">Rhizophagus irregularis</name>
    <dbReference type="NCBI Taxonomy" id="588596"/>
    <lineage>
        <taxon>Eukaryota</taxon>
        <taxon>Fungi</taxon>
        <taxon>Fungi incertae sedis</taxon>
        <taxon>Mucoromycota</taxon>
        <taxon>Glomeromycotina</taxon>
        <taxon>Glomeromycetes</taxon>
        <taxon>Glomerales</taxon>
        <taxon>Glomeraceae</taxon>
        <taxon>Rhizophagus</taxon>
    </lineage>
</organism>
<name>A0A916E9V8_9GLOM</name>
<dbReference type="AlphaFoldDB" id="A0A916E9V8"/>
<dbReference type="EMBL" id="CAGKOT010000022">
    <property type="protein sequence ID" value="CAB5365887.1"/>
    <property type="molecule type" value="Genomic_DNA"/>
</dbReference>
<evidence type="ECO:0000313" key="3">
    <source>
        <dbReference type="Proteomes" id="UP000684084"/>
    </source>
</evidence>
<protein>
    <submittedName>
        <fullName evidence="2">Uncharacterized protein</fullName>
    </submittedName>
</protein>
<comment type="caution">
    <text evidence="2">The sequence shown here is derived from an EMBL/GenBank/DDBJ whole genome shotgun (WGS) entry which is preliminary data.</text>
</comment>
<feature type="compositionally biased region" description="Basic residues" evidence="1">
    <location>
        <begin position="13"/>
        <end position="22"/>
    </location>
</feature>